<dbReference type="SUPFAM" id="SSF57701">
    <property type="entry name" value="Zn2/Cys6 DNA-binding domain"/>
    <property type="match status" value="1"/>
</dbReference>
<dbReference type="InterPro" id="IPR036864">
    <property type="entry name" value="Zn2-C6_fun-type_DNA-bd_sf"/>
</dbReference>
<evidence type="ECO:0000313" key="5">
    <source>
        <dbReference type="Proteomes" id="UP000027195"/>
    </source>
</evidence>
<protein>
    <recommendedName>
        <fullName evidence="3">Zn(2)-C6 fungal-type domain-containing protein</fullName>
    </recommendedName>
</protein>
<sequence>MDHIAIPSLGPFFFPHHPAPPSPAPAPYPDNSQRKGKKAALRTKDGCLTCRLRHKVCDKERADGACKTCSRFRIECLGFSPRRPDWMKEKEKVKICTDAIRNHLVAHGMTKGKPRLPANAPPPVHFLYFSHLVAPSQSQSQLQSQSQSRSHSHSPSPPLSHSYSPYSPYSPLSPHSYSPLHSYSSSESYTRSHSDTLSSPSSFTSATDTFDPAFDVFDRTFVSAFSSTGDSDLERSPSASSSASLLAGANASANGGADYNTGMSGTLAWSLEDMNMTIPDTLSNALGFRPSPDIFVPPPLPLMYQDPSLSSACIPTATHNHNHNHAFSYSFA</sequence>
<dbReference type="GO" id="GO:0000981">
    <property type="term" value="F:DNA-binding transcription factor activity, RNA polymerase II-specific"/>
    <property type="evidence" value="ECO:0007669"/>
    <property type="project" value="InterPro"/>
</dbReference>
<dbReference type="STRING" id="930990.A0A067MLA0"/>
<feature type="region of interest" description="Disordered" evidence="2">
    <location>
        <begin position="138"/>
        <end position="167"/>
    </location>
</feature>
<keyword evidence="1" id="KW-0539">Nucleus</keyword>
<evidence type="ECO:0000256" key="2">
    <source>
        <dbReference type="SAM" id="MobiDB-lite"/>
    </source>
</evidence>
<dbReference type="InParanoid" id="A0A067MLA0"/>
<feature type="region of interest" description="Disordered" evidence="2">
    <location>
        <begin position="19"/>
        <end position="38"/>
    </location>
</feature>
<feature type="region of interest" description="Disordered" evidence="2">
    <location>
        <begin position="183"/>
        <end position="203"/>
    </location>
</feature>
<dbReference type="PROSITE" id="PS50048">
    <property type="entry name" value="ZN2_CY6_FUNGAL_2"/>
    <property type="match status" value="1"/>
</dbReference>
<accession>A0A067MLA0</accession>
<evidence type="ECO:0000256" key="1">
    <source>
        <dbReference type="ARBA" id="ARBA00023242"/>
    </source>
</evidence>
<keyword evidence="5" id="KW-1185">Reference proteome</keyword>
<gene>
    <name evidence="4" type="ORF">BOTBODRAFT_252009</name>
</gene>
<dbReference type="PANTHER" id="PTHR37534:SF46">
    <property type="entry name" value="ZN(II)2CYS6 TRANSCRIPTION FACTOR (EUROFUNG)"/>
    <property type="match status" value="1"/>
</dbReference>
<feature type="domain" description="Zn(2)-C6 fungal-type" evidence="3">
    <location>
        <begin position="46"/>
        <end position="76"/>
    </location>
</feature>
<reference evidence="5" key="1">
    <citation type="journal article" date="2014" name="Proc. Natl. Acad. Sci. U.S.A.">
        <title>Extensive sampling of basidiomycete genomes demonstrates inadequacy of the white-rot/brown-rot paradigm for wood decay fungi.</title>
        <authorList>
            <person name="Riley R."/>
            <person name="Salamov A.A."/>
            <person name="Brown D.W."/>
            <person name="Nagy L.G."/>
            <person name="Floudas D."/>
            <person name="Held B.W."/>
            <person name="Levasseur A."/>
            <person name="Lombard V."/>
            <person name="Morin E."/>
            <person name="Otillar R."/>
            <person name="Lindquist E.A."/>
            <person name="Sun H."/>
            <person name="LaButti K.M."/>
            <person name="Schmutz J."/>
            <person name="Jabbour D."/>
            <person name="Luo H."/>
            <person name="Baker S.E."/>
            <person name="Pisabarro A.G."/>
            <person name="Walton J.D."/>
            <person name="Blanchette R.A."/>
            <person name="Henrissat B."/>
            <person name="Martin F."/>
            <person name="Cullen D."/>
            <person name="Hibbett D.S."/>
            <person name="Grigoriev I.V."/>
        </authorList>
    </citation>
    <scope>NUCLEOTIDE SEQUENCE [LARGE SCALE GENOMIC DNA]</scope>
    <source>
        <strain evidence="5">FD-172 SS1</strain>
    </source>
</reference>
<dbReference type="PROSITE" id="PS00463">
    <property type="entry name" value="ZN2_CY6_FUNGAL_1"/>
    <property type="match status" value="1"/>
</dbReference>
<dbReference type="SMART" id="SM00066">
    <property type="entry name" value="GAL4"/>
    <property type="match status" value="1"/>
</dbReference>
<dbReference type="InterPro" id="IPR001138">
    <property type="entry name" value="Zn2Cys6_DnaBD"/>
</dbReference>
<evidence type="ECO:0000259" key="3">
    <source>
        <dbReference type="PROSITE" id="PS50048"/>
    </source>
</evidence>
<dbReference type="PANTHER" id="PTHR37534">
    <property type="entry name" value="TRANSCRIPTIONAL ACTIVATOR PROTEIN UGA3"/>
    <property type="match status" value="1"/>
</dbReference>
<organism evidence="4 5">
    <name type="scientific">Botryobasidium botryosum (strain FD-172 SS1)</name>
    <dbReference type="NCBI Taxonomy" id="930990"/>
    <lineage>
        <taxon>Eukaryota</taxon>
        <taxon>Fungi</taxon>
        <taxon>Dikarya</taxon>
        <taxon>Basidiomycota</taxon>
        <taxon>Agaricomycotina</taxon>
        <taxon>Agaricomycetes</taxon>
        <taxon>Cantharellales</taxon>
        <taxon>Botryobasidiaceae</taxon>
        <taxon>Botryobasidium</taxon>
    </lineage>
</organism>
<dbReference type="EMBL" id="KL198027">
    <property type="protein sequence ID" value="KDQ16548.1"/>
    <property type="molecule type" value="Genomic_DNA"/>
</dbReference>
<feature type="compositionally biased region" description="Pro residues" evidence="2">
    <location>
        <begin position="19"/>
        <end position="28"/>
    </location>
</feature>
<dbReference type="Proteomes" id="UP000027195">
    <property type="component" value="Unassembled WGS sequence"/>
</dbReference>
<feature type="compositionally biased region" description="Low complexity" evidence="2">
    <location>
        <begin position="138"/>
        <end position="149"/>
    </location>
</feature>
<dbReference type="CDD" id="cd00067">
    <property type="entry name" value="GAL4"/>
    <property type="match status" value="1"/>
</dbReference>
<proteinExistence type="predicted"/>
<dbReference type="OrthoDB" id="5419315at2759"/>
<dbReference type="GO" id="GO:0008270">
    <property type="term" value="F:zinc ion binding"/>
    <property type="evidence" value="ECO:0007669"/>
    <property type="project" value="InterPro"/>
</dbReference>
<name>A0A067MLA0_BOTB1</name>
<evidence type="ECO:0000313" key="4">
    <source>
        <dbReference type="EMBL" id="KDQ16548.1"/>
    </source>
</evidence>
<dbReference type="HOGENOM" id="CLU_072340_0_0_1"/>
<dbReference type="AlphaFoldDB" id="A0A067MLA0"/>